<accession>Q0G5Z5</accession>
<dbReference type="InterPro" id="IPR023753">
    <property type="entry name" value="FAD/NAD-binding_dom"/>
</dbReference>
<organism evidence="6 7">
    <name type="scientific">Fulvimarina pelagi HTCC2506</name>
    <dbReference type="NCBI Taxonomy" id="314231"/>
    <lineage>
        <taxon>Bacteria</taxon>
        <taxon>Pseudomonadati</taxon>
        <taxon>Pseudomonadota</taxon>
        <taxon>Alphaproteobacteria</taxon>
        <taxon>Hyphomicrobiales</taxon>
        <taxon>Aurantimonadaceae</taxon>
        <taxon>Fulvimarina</taxon>
    </lineage>
</organism>
<dbReference type="PANTHER" id="PTHR42913">
    <property type="entry name" value="APOPTOSIS-INDUCING FACTOR 1"/>
    <property type="match status" value="1"/>
</dbReference>
<comment type="caution">
    <text evidence="6">The sequence shown here is derived from an EMBL/GenBank/DDBJ whole genome shotgun (WGS) entry which is preliminary data.</text>
</comment>
<evidence type="ECO:0000313" key="6">
    <source>
        <dbReference type="EMBL" id="EAU42919.1"/>
    </source>
</evidence>
<protein>
    <submittedName>
        <fullName evidence="6">Ankyrin</fullName>
    </submittedName>
</protein>
<dbReference type="Gene3D" id="3.50.50.100">
    <property type="match status" value="1"/>
</dbReference>
<keyword evidence="7" id="KW-1185">Reference proteome</keyword>
<proteinExistence type="predicted"/>
<dbReference type="Proteomes" id="UP000004310">
    <property type="component" value="Unassembled WGS sequence"/>
</dbReference>
<dbReference type="Pfam" id="PF07992">
    <property type="entry name" value="Pyr_redox_2"/>
    <property type="match status" value="1"/>
</dbReference>
<dbReference type="GO" id="GO:0019646">
    <property type="term" value="P:aerobic electron transport chain"/>
    <property type="evidence" value="ECO:0007669"/>
    <property type="project" value="TreeGrafter"/>
</dbReference>
<evidence type="ECO:0000256" key="2">
    <source>
        <dbReference type="ARBA" id="ARBA00022630"/>
    </source>
</evidence>
<keyword evidence="4" id="KW-0560">Oxidoreductase</keyword>
<sequence length="365" mass="39721">MGAGHANVHVLEAFGKRPETSVELTLVTPQRRTPYSGSLPGYLAGFYTVEEMTIDAAGLAGFAGADLHLDRVVAIDPDARIATLGNGSSLEYDLLSLDIGSQPGTGKAEAGVPVKPIDRFKQTVADILAKAKCGTEPFRLAVVGTGAAGVELVFAFAARLPAEIGARPFELTLVGDQEEILTDRSPRTRARMTKALRKKGIRTVLGSPVARSREDRIILKNGFEIEADAIVWATTSTAQDWLTETGLALDAQGFVSVDESLRSCSHPNVFAAGDIAALPDPRPKAGVFAVREGPVLADNLRRAAHGMPLRPYRPQKDWLSLLSTADGRAVADKWGYSFEGRWVWWWKDWNDSRFVKRFNRLAQKR</sequence>
<name>Q0G5Z5_9HYPH</name>
<keyword evidence="2" id="KW-0285">Flavoprotein</keyword>
<comment type="cofactor">
    <cofactor evidence="1">
        <name>FAD</name>
        <dbReference type="ChEBI" id="CHEBI:57692"/>
    </cofactor>
</comment>
<evidence type="ECO:0000256" key="3">
    <source>
        <dbReference type="ARBA" id="ARBA00022827"/>
    </source>
</evidence>
<dbReference type="EMBL" id="AATP01000001">
    <property type="protein sequence ID" value="EAU42919.1"/>
    <property type="molecule type" value="Genomic_DNA"/>
</dbReference>
<dbReference type="HOGENOM" id="CLU_021377_4_0_5"/>
<dbReference type="GO" id="GO:0003955">
    <property type="term" value="F:NAD(P)H dehydrogenase (quinone) activity"/>
    <property type="evidence" value="ECO:0007669"/>
    <property type="project" value="TreeGrafter"/>
</dbReference>
<dbReference type="InterPro" id="IPR036188">
    <property type="entry name" value="FAD/NAD-bd_sf"/>
</dbReference>
<keyword evidence="3" id="KW-0274">FAD</keyword>
<evidence type="ECO:0000259" key="5">
    <source>
        <dbReference type="Pfam" id="PF07992"/>
    </source>
</evidence>
<evidence type="ECO:0000313" key="7">
    <source>
        <dbReference type="Proteomes" id="UP000004310"/>
    </source>
</evidence>
<gene>
    <name evidence="6" type="ORF">FP2506_08756</name>
</gene>
<dbReference type="InterPro" id="IPR051169">
    <property type="entry name" value="NADH-Q_oxidoreductase"/>
</dbReference>
<dbReference type="AlphaFoldDB" id="Q0G5Z5"/>
<dbReference type="NCBIfam" id="TIGR03169">
    <property type="entry name" value="Nterm_to_SelD"/>
    <property type="match status" value="1"/>
</dbReference>
<evidence type="ECO:0000256" key="1">
    <source>
        <dbReference type="ARBA" id="ARBA00001974"/>
    </source>
</evidence>
<reference evidence="6 7" key="1">
    <citation type="journal article" date="2010" name="J. Bacteriol.">
        <title>Genome sequence of Fulvimarina pelagi HTCC2506T, a Mn(II)-oxidizing alphaproteobacterium possessing an aerobic anoxygenic photosynthetic gene cluster and Xanthorhodopsin.</title>
        <authorList>
            <person name="Kang I."/>
            <person name="Oh H.M."/>
            <person name="Lim S.I."/>
            <person name="Ferriera S."/>
            <person name="Giovannoni S.J."/>
            <person name="Cho J.C."/>
        </authorList>
    </citation>
    <scope>NUCLEOTIDE SEQUENCE [LARGE SCALE GENOMIC DNA]</scope>
    <source>
        <strain evidence="6 7">HTCC2506</strain>
    </source>
</reference>
<dbReference type="PANTHER" id="PTHR42913:SF9">
    <property type="entry name" value="SLR1591 PROTEIN"/>
    <property type="match status" value="1"/>
</dbReference>
<dbReference type="STRING" id="217511.GCA_001463845_00518"/>
<dbReference type="SUPFAM" id="SSF51905">
    <property type="entry name" value="FAD/NAD(P)-binding domain"/>
    <property type="match status" value="2"/>
</dbReference>
<feature type="domain" description="FAD/NAD(P)-binding" evidence="5">
    <location>
        <begin position="2"/>
        <end position="293"/>
    </location>
</feature>
<dbReference type="InterPro" id="IPR017584">
    <property type="entry name" value="Pyridine_nucleo_diS_OxRdtase_N"/>
</dbReference>
<dbReference type="eggNOG" id="COG1252">
    <property type="taxonomic scope" value="Bacteria"/>
</dbReference>
<evidence type="ECO:0000256" key="4">
    <source>
        <dbReference type="ARBA" id="ARBA00023002"/>
    </source>
</evidence>